<dbReference type="HOGENOM" id="CLU_007100_1_3_5"/>
<protein>
    <recommendedName>
        <fullName evidence="5">NADH-quinone oxidoreductase subunit N</fullName>
        <ecNumber evidence="5">7.1.1.-</ecNumber>
    </recommendedName>
    <alternativeName>
        <fullName evidence="5">NADH dehydrogenase I subunit N</fullName>
    </alternativeName>
    <alternativeName>
        <fullName evidence="5">NDH-1 subunit N</fullName>
    </alternativeName>
</protein>
<dbReference type="Pfam" id="PF00361">
    <property type="entry name" value="Proton_antipo_M"/>
    <property type="match status" value="1"/>
</dbReference>
<keyword evidence="5" id="KW-0830">Ubiquinone</keyword>
<dbReference type="AlphaFoldDB" id="X5GD76"/>
<feature type="domain" description="NADH:quinone oxidoreductase/Mrp antiporter transmembrane" evidence="7">
    <location>
        <begin position="117"/>
        <end position="407"/>
    </location>
</feature>
<proteinExistence type="inferred from homology"/>
<organism evidence="8 9">
    <name type="scientific">Ehrlichia japonica</name>
    <dbReference type="NCBI Taxonomy" id="391036"/>
    <lineage>
        <taxon>Bacteria</taxon>
        <taxon>Pseudomonadati</taxon>
        <taxon>Pseudomonadota</taxon>
        <taxon>Alphaproteobacteria</taxon>
        <taxon>Rickettsiales</taxon>
        <taxon>Anaplasmataceae</taxon>
        <taxon>Ehrlichia</taxon>
    </lineage>
</organism>
<comment type="function">
    <text evidence="5">NDH-1 shuttles electrons from NADH, via FMN and iron-sulfur (Fe-S) centers, to quinones in the respiratory chain. The immediate electron acceptor for the enzyme in this species is believed to be ubiquinone. Couples the redox reaction to proton translocation (for every two electrons transferred, four hydrogen ions are translocated across the cytoplasmic membrane), and thus conserves the redox energy in a proton gradient.</text>
</comment>
<dbReference type="GO" id="GO:0050136">
    <property type="term" value="F:NADH dehydrogenase (quinone) (non-electrogenic) activity"/>
    <property type="evidence" value="ECO:0007669"/>
    <property type="project" value="UniProtKB-UniRule"/>
</dbReference>
<evidence type="ECO:0000259" key="7">
    <source>
        <dbReference type="Pfam" id="PF00361"/>
    </source>
</evidence>
<dbReference type="GO" id="GO:0012505">
    <property type="term" value="C:endomembrane system"/>
    <property type="evidence" value="ECO:0007669"/>
    <property type="project" value="UniProtKB-SubCell"/>
</dbReference>
<feature type="transmembrane region" description="Helical" evidence="5">
    <location>
        <begin position="69"/>
        <end position="89"/>
    </location>
</feature>
<comment type="subcellular location">
    <subcellularLocation>
        <location evidence="5">Cell membrane</location>
        <topology evidence="5">Multi-pass membrane protein</topology>
    </subcellularLocation>
    <subcellularLocation>
        <location evidence="1">Endomembrane system</location>
        <topology evidence="1">Multi-pass membrane protein</topology>
    </subcellularLocation>
    <subcellularLocation>
        <location evidence="6">Membrane</location>
        <topology evidence="6">Multi-pass membrane protein</topology>
    </subcellularLocation>
</comment>
<keyword evidence="5" id="KW-0813">Transport</keyword>
<feature type="transmembrane region" description="Helical" evidence="5">
    <location>
        <begin position="394"/>
        <end position="414"/>
    </location>
</feature>
<accession>X5GD76</accession>
<gene>
    <name evidence="5" type="primary">nuoN</name>
    <name evidence="8" type="ORF">EHF_0504</name>
</gene>
<dbReference type="InterPro" id="IPR010096">
    <property type="entry name" value="NADH-Q_OxRdtase_suN/2"/>
</dbReference>
<comment type="subunit">
    <text evidence="5">NDH-1 is composed of 14 different subunits. Subunits NuoA, H, J, K, L, M, N constitute the membrane sector of the complex.</text>
</comment>
<keyword evidence="5" id="KW-0874">Quinone</keyword>
<keyword evidence="5" id="KW-1003">Cell membrane</keyword>
<dbReference type="OrthoDB" id="9811718at2"/>
<feature type="transmembrane region" description="Helical" evidence="5">
    <location>
        <begin position="292"/>
        <end position="313"/>
    </location>
</feature>
<dbReference type="EMBL" id="CP007474">
    <property type="protein sequence ID" value="AHX05022.1"/>
    <property type="molecule type" value="Genomic_DNA"/>
</dbReference>
<evidence type="ECO:0000256" key="5">
    <source>
        <dbReference type="HAMAP-Rule" id="MF_00445"/>
    </source>
</evidence>
<dbReference type="PANTHER" id="PTHR22773">
    <property type="entry name" value="NADH DEHYDROGENASE"/>
    <property type="match status" value="1"/>
</dbReference>
<feature type="transmembrane region" description="Helical" evidence="5">
    <location>
        <begin position="152"/>
        <end position="174"/>
    </location>
</feature>
<evidence type="ECO:0000313" key="9">
    <source>
        <dbReference type="Proteomes" id="UP000023762"/>
    </source>
</evidence>
<dbReference type="InterPro" id="IPR001750">
    <property type="entry name" value="ND/Mrp_TM"/>
</dbReference>
<feature type="transmembrane region" description="Helical" evidence="5">
    <location>
        <begin position="96"/>
        <end position="115"/>
    </location>
</feature>
<keyword evidence="3 5" id="KW-1133">Transmembrane helix</keyword>
<dbReference type="NCBIfam" id="TIGR01770">
    <property type="entry name" value="NDH_I_N"/>
    <property type="match status" value="1"/>
</dbReference>
<feature type="transmembrane region" description="Helical" evidence="5">
    <location>
        <begin position="194"/>
        <end position="211"/>
    </location>
</feature>
<comment type="similarity">
    <text evidence="5">Belongs to the complex I subunit 2 family.</text>
</comment>
<evidence type="ECO:0000256" key="6">
    <source>
        <dbReference type="RuleBase" id="RU000320"/>
    </source>
</evidence>
<comment type="catalytic activity">
    <reaction evidence="5">
        <text>a quinone + NADH + 5 H(+)(in) = a quinol + NAD(+) + 4 H(+)(out)</text>
        <dbReference type="Rhea" id="RHEA:57888"/>
        <dbReference type="ChEBI" id="CHEBI:15378"/>
        <dbReference type="ChEBI" id="CHEBI:24646"/>
        <dbReference type="ChEBI" id="CHEBI:57540"/>
        <dbReference type="ChEBI" id="CHEBI:57945"/>
        <dbReference type="ChEBI" id="CHEBI:132124"/>
    </reaction>
</comment>
<feature type="transmembrane region" description="Helical" evidence="5">
    <location>
        <begin position="232"/>
        <end position="252"/>
    </location>
</feature>
<feature type="transmembrane region" description="Helical" evidence="5">
    <location>
        <begin position="6"/>
        <end position="29"/>
    </location>
</feature>
<dbReference type="Proteomes" id="UP000023762">
    <property type="component" value="Chromosome"/>
</dbReference>
<keyword evidence="5" id="KW-0520">NAD</keyword>
<dbReference type="GO" id="GO:0008137">
    <property type="term" value="F:NADH dehydrogenase (ubiquinone) activity"/>
    <property type="evidence" value="ECO:0007669"/>
    <property type="project" value="InterPro"/>
</dbReference>
<sequence length="475" mass="53566">MYWNNFVYIIPEIFLVSSSLIFLLLGIVLNKRVIHVFSLIASLITIGVVLINLEIEPRLIFDGLLKSDLYISIAKIVILFSSSSVLFMMLASGREYCYEFSIMILLAVFGLITLISANNLLSFYLSFEIQSITLYALTCFDKSAIRSSESGIKYFVLSALSSCIMLYGISMLYGYTTEVGFYELYNFFSHSENIPLGSILGMVFILISIFFKLSVAPFHMWVPDVYQGTSTVMTAFFSIVPKSTFILLLIRILNEVLPTLSKDWQHIVICVSVLSIFVSAFGAMRQSNLKRLFSYAAIGHMGYMLIALAMNTLASNTAVIMYLLLYIIMNIGLFSVLIQYRDDNCNVLNLKGLHTTSPVIAFCIAVTMLSMAGIPPLAGFFAKYDILSNLIENGFIKIAITFALVSVVSCYYYLRIIKIMYFDDLNDTSYAVSVVNKKLSVVLLFTVLINFIFFVFVGDVRRIISYFLHFNFFNG</sequence>
<dbReference type="GO" id="GO:0005886">
    <property type="term" value="C:plasma membrane"/>
    <property type="evidence" value="ECO:0007669"/>
    <property type="project" value="UniProtKB-SubCell"/>
</dbReference>
<keyword evidence="2 5" id="KW-0812">Transmembrane</keyword>
<feature type="transmembrane region" description="Helical" evidence="5">
    <location>
        <begin position="36"/>
        <end position="53"/>
    </location>
</feature>
<dbReference type="GO" id="GO:0042773">
    <property type="term" value="P:ATP synthesis coupled electron transport"/>
    <property type="evidence" value="ECO:0007669"/>
    <property type="project" value="InterPro"/>
</dbReference>
<evidence type="ECO:0000256" key="4">
    <source>
        <dbReference type="ARBA" id="ARBA00023136"/>
    </source>
</evidence>
<evidence type="ECO:0000313" key="8">
    <source>
        <dbReference type="EMBL" id="AHX05022.1"/>
    </source>
</evidence>
<reference evidence="8 9" key="1">
    <citation type="submission" date="2014-03" db="EMBL/GenBank/DDBJ databases">
        <title>Sequencing and Comparison of Genomes and Transcriptome Profiles of Human Ehrlichiosis Agents.</title>
        <authorList>
            <person name="Lin M."/>
            <person name="Daugherty S.C."/>
            <person name="Nagaraj S."/>
            <person name="Cheng Z."/>
            <person name="Xiong Q."/>
            <person name="Lin F.-Y."/>
            <person name="Sengamalay N."/>
            <person name="Ott S."/>
            <person name="Godinez A."/>
            <person name="Tallon L.J."/>
            <person name="Sadzewicz L."/>
            <person name="Fraser C.M."/>
            <person name="Dunning Hotopp J.C."/>
            <person name="Rikihisa Y."/>
        </authorList>
    </citation>
    <scope>NUCLEOTIDE SEQUENCE [LARGE SCALE GENOMIC DNA]</scope>
    <source>
        <strain evidence="8 9">HF</strain>
    </source>
</reference>
<evidence type="ECO:0000256" key="1">
    <source>
        <dbReference type="ARBA" id="ARBA00004127"/>
    </source>
</evidence>
<name>X5GD76_9RICK</name>
<feature type="transmembrane region" description="Helical" evidence="5">
    <location>
        <begin position="319"/>
        <end position="338"/>
    </location>
</feature>
<dbReference type="eggNOG" id="COG1007">
    <property type="taxonomic scope" value="Bacteria"/>
</dbReference>
<evidence type="ECO:0000256" key="3">
    <source>
        <dbReference type="ARBA" id="ARBA00022989"/>
    </source>
</evidence>
<dbReference type="HAMAP" id="MF_00445">
    <property type="entry name" value="NDH1_NuoN_1"/>
    <property type="match status" value="1"/>
</dbReference>
<keyword evidence="9" id="KW-1185">Reference proteome</keyword>
<keyword evidence="4 5" id="KW-0472">Membrane</keyword>
<dbReference type="GO" id="GO:0048038">
    <property type="term" value="F:quinone binding"/>
    <property type="evidence" value="ECO:0007669"/>
    <property type="project" value="UniProtKB-KW"/>
</dbReference>
<keyword evidence="5" id="KW-1278">Translocase</keyword>
<dbReference type="STRING" id="391036.EHF_0504"/>
<feature type="transmembrane region" description="Helical" evidence="5">
    <location>
        <begin position="264"/>
        <end position="283"/>
    </location>
</feature>
<feature type="transmembrane region" description="Helical" evidence="5">
    <location>
        <begin position="359"/>
        <end position="382"/>
    </location>
</feature>
<dbReference type="RefSeq" id="WP_044194719.1">
    <property type="nucleotide sequence ID" value="NZ_CP007474.1"/>
</dbReference>
<feature type="transmembrane region" description="Helical" evidence="5">
    <location>
        <begin position="439"/>
        <end position="458"/>
    </location>
</feature>
<dbReference type="KEGG" id="ehh:EHF_0504"/>
<evidence type="ECO:0000256" key="2">
    <source>
        <dbReference type="ARBA" id="ARBA00022692"/>
    </source>
</evidence>
<dbReference type="EC" id="7.1.1.-" evidence="5"/>